<evidence type="ECO:0000313" key="1">
    <source>
        <dbReference type="EMBL" id="KAG0439804.1"/>
    </source>
</evidence>
<dbReference type="EMBL" id="JABSTQ010005232">
    <property type="protein sequence ID" value="KAG0439804.1"/>
    <property type="molecule type" value="Genomic_DNA"/>
</dbReference>
<sequence length="371" mass="40995">MIARLLPGSEGYSSGSLPGVGDPGENTMAKTVTITLGAAAIYMMLVMGLMIWCRLRRARRKAMLLLQVTSEVGKSDDEGGATTELRDKAAVGREPAVRIDNGGDALSHSSGSHSQHSKRSRSSYDRLQYPRHDLHTMMLLGLGHSSIKIRKSKRISRESSTSFRLVTASEFNEANAPFQGDLKQFLLATQKESQRKGPKPPPLAQAQSIGVCHQVALAMEHLANHRFTHRDLAARNCLVTSRLDVKVSCPALSRDSYANEYAVHRNRSVPIRWTPAEALFEDEWSTKSDVYSFAVLAWEVFSQGALPQGDKDDAAVLKMLRGAELRWGAPENVPVAFVELLNRCWQRSPRDRPAFGEVALRIGEIFVDSNV</sequence>
<protein>
    <submittedName>
        <fullName evidence="1">Uncharacterized protein</fullName>
    </submittedName>
</protein>
<gene>
    <name evidence="1" type="ORF">HPB47_016526</name>
</gene>
<comment type="caution">
    <text evidence="1">The sequence shown here is derived from an EMBL/GenBank/DDBJ whole genome shotgun (WGS) entry which is preliminary data.</text>
</comment>
<dbReference type="Proteomes" id="UP000805193">
    <property type="component" value="Unassembled WGS sequence"/>
</dbReference>
<keyword evidence="2" id="KW-1185">Reference proteome</keyword>
<organism evidence="1 2">
    <name type="scientific">Ixodes persulcatus</name>
    <name type="common">Taiga tick</name>
    <dbReference type="NCBI Taxonomy" id="34615"/>
    <lineage>
        <taxon>Eukaryota</taxon>
        <taxon>Metazoa</taxon>
        <taxon>Ecdysozoa</taxon>
        <taxon>Arthropoda</taxon>
        <taxon>Chelicerata</taxon>
        <taxon>Arachnida</taxon>
        <taxon>Acari</taxon>
        <taxon>Parasitiformes</taxon>
        <taxon>Ixodida</taxon>
        <taxon>Ixodoidea</taxon>
        <taxon>Ixodidae</taxon>
        <taxon>Ixodinae</taxon>
        <taxon>Ixodes</taxon>
    </lineage>
</organism>
<name>A0AC60QT64_IXOPE</name>
<accession>A0AC60QT64</accession>
<evidence type="ECO:0000313" key="2">
    <source>
        <dbReference type="Proteomes" id="UP000805193"/>
    </source>
</evidence>
<proteinExistence type="predicted"/>
<reference evidence="1 2" key="1">
    <citation type="journal article" date="2020" name="Cell">
        <title>Large-Scale Comparative Analyses of Tick Genomes Elucidate Their Genetic Diversity and Vector Capacities.</title>
        <authorList>
            <consortium name="Tick Genome and Microbiome Consortium (TIGMIC)"/>
            <person name="Jia N."/>
            <person name="Wang J."/>
            <person name="Shi W."/>
            <person name="Du L."/>
            <person name="Sun Y."/>
            <person name="Zhan W."/>
            <person name="Jiang J.F."/>
            <person name="Wang Q."/>
            <person name="Zhang B."/>
            <person name="Ji P."/>
            <person name="Bell-Sakyi L."/>
            <person name="Cui X.M."/>
            <person name="Yuan T.T."/>
            <person name="Jiang B.G."/>
            <person name="Yang W.F."/>
            <person name="Lam T.T."/>
            <person name="Chang Q.C."/>
            <person name="Ding S.J."/>
            <person name="Wang X.J."/>
            <person name="Zhu J.G."/>
            <person name="Ruan X.D."/>
            <person name="Zhao L."/>
            <person name="Wei J.T."/>
            <person name="Ye R.Z."/>
            <person name="Que T.C."/>
            <person name="Du C.H."/>
            <person name="Zhou Y.H."/>
            <person name="Cheng J.X."/>
            <person name="Dai P.F."/>
            <person name="Guo W.B."/>
            <person name="Han X.H."/>
            <person name="Huang E.J."/>
            <person name="Li L.F."/>
            <person name="Wei W."/>
            <person name="Gao Y.C."/>
            <person name="Liu J.Z."/>
            <person name="Shao H.Z."/>
            <person name="Wang X."/>
            <person name="Wang C.C."/>
            <person name="Yang T.C."/>
            <person name="Huo Q.B."/>
            <person name="Li W."/>
            <person name="Chen H.Y."/>
            <person name="Chen S.E."/>
            <person name="Zhou L.G."/>
            <person name="Ni X.B."/>
            <person name="Tian J.H."/>
            <person name="Sheng Y."/>
            <person name="Liu T."/>
            <person name="Pan Y.S."/>
            <person name="Xia L.Y."/>
            <person name="Li J."/>
            <person name="Zhao F."/>
            <person name="Cao W.C."/>
        </authorList>
    </citation>
    <scope>NUCLEOTIDE SEQUENCE [LARGE SCALE GENOMIC DNA]</scope>
    <source>
        <strain evidence="1">Iper-2018</strain>
    </source>
</reference>